<dbReference type="EMBL" id="FOWC01000002">
    <property type="protein sequence ID" value="SFO53018.1"/>
    <property type="molecule type" value="Genomic_DNA"/>
</dbReference>
<reference evidence="1 2" key="1">
    <citation type="submission" date="2016-10" db="EMBL/GenBank/DDBJ databases">
        <authorList>
            <person name="de Groot N.N."/>
        </authorList>
    </citation>
    <scope>NUCLEOTIDE SEQUENCE [LARGE SCALE GENOMIC DNA]</scope>
    <source>
        <strain evidence="1 2">DSM 44637</strain>
    </source>
</reference>
<dbReference type="AlphaFoldDB" id="A0A1I5HXD9"/>
<accession>A0A1I5HXD9</accession>
<sequence length="161" mass="17093">MTDTMAEITAAVAQGRTGATDAARTRLQELWDELGPGGDPFCRCVLAHYQADLFADPAEALVWDVRALDAAAAVTDEHVQAHDAGLRIAGCYPSLHLNLADNFRRLGSFSAAAEQLAAARNRQDALAEDGYGAMIRQAIDGVAEAIERRSTERRATAPGAG</sequence>
<evidence type="ECO:0008006" key="3">
    <source>
        <dbReference type="Google" id="ProtNLM"/>
    </source>
</evidence>
<name>A0A1I5HXD9_9PSEU</name>
<gene>
    <name evidence="1" type="ORF">SAMN05421854_102142</name>
</gene>
<dbReference type="OrthoDB" id="8450665at2"/>
<evidence type="ECO:0000313" key="2">
    <source>
        <dbReference type="Proteomes" id="UP000199137"/>
    </source>
</evidence>
<dbReference type="RefSeq" id="WP_093572877.1">
    <property type="nucleotide sequence ID" value="NZ_FOWC01000002.1"/>
</dbReference>
<evidence type="ECO:0000313" key="1">
    <source>
        <dbReference type="EMBL" id="SFO53018.1"/>
    </source>
</evidence>
<dbReference type="STRING" id="112413.SAMN05421854_102142"/>
<proteinExistence type="predicted"/>
<dbReference type="Proteomes" id="UP000199137">
    <property type="component" value="Unassembled WGS sequence"/>
</dbReference>
<protein>
    <recommendedName>
        <fullName evidence="3">Tetratricopeptide repeat protein</fullName>
    </recommendedName>
</protein>
<organism evidence="1 2">
    <name type="scientific">Amycolatopsis rubida</name>
    <dbReference type="NCBI Taxonomy" id="112413"/>
    <lineage>
        <taxon>Bacteria</taxon>
        <taxon>Bacillati</taxon>
        <taxon>Actinomycetota</taxon>
        <taxon>Actinomycetes</taxon>
        <taxon>Pseudonocardiales</taxon>
        <taxon>Pseudonocardiaceae</taxon>
        <taxon>Amycolatopsis</taxon>
    </lineage>
</organism>